<reference evidence="7" key="1">
    <citation type="submission" date="2019-10" db="EMBL/GenBank/DDBJ databases">
        <title>The sequence and de novo assembly of the wild yak genome.</title>
        <authorList>
            <person name="Liu Y."/>
        </authorList>
    </citation>
    <scope>NUCLEOTIDE SEQUENCE [LARGE SCALE GENOMIC DNA]</scope>
    <source>
        <strain evidence="7">WY2019</strain>
    </source>
</reference>
<dbReference type="PANTHER" id="PTHR12483">
    <property type="entry name" value="SOLUTE CARRIER FAMILY 31 COPPER TRANSPORTERS"/>
    <property type="match status" value="1"/>
</dbReference>
<feature type="compositionally biased region" description="Basic and acidic residues" evidence="5">
    <location>
        <begin position="251"/>
        <end position="286"/>
    </location>
</feature>
<evidence type="ECO:0000256" key="6">
    <source>
        <dbReference type="SAM" id="Phobius"/>
    </source>
</evidence>
<comment type="subcellular location">
    <subcellularLocation>
        <location evidence="1">Late endosome membrane</location>
        <topology evidence="1">Multi-pass membrane protein</topology>
    </subcellularLocation>
</comment>
<evidence type="ECO:0000313" key="8">
    <source>
        <dbReference type="Proteomes" id="UP000322234"/>
    </source>
</evidence>
<evidence type="ECO:0000256" key="1">
    <source>
        <dbReference type="ARBA" id="ARBA00004107"/>
    </source>
</evidence>
<dbReference type="GO" id="GO:0005375">
    <property type="term" value="F:copper ion transmembrane transporter activity"/>
    <property type="evidence" value="ECO:0007669"/>
    <property type="project" value="InterPro"/>
</dbReference>
<keyword evidence="2 6" id="KW-0812">Transmembrane</keyword>
<dbReference type="Pfam" id="PF04145">
    <property type="entry name" value="Ctr"/>
    <property type="match status" value="1"/>
</dbReference>
<name>A0A6B0RIC4_9CETA</name>
<organism evidence="7 8">
    <name type="scientific">Bos mutus</name>
    <name type="common">wild yak</name>
    <dbReference type="NCBI Taxonomy" id="72004"/>
    <lineage>
        <taxon>Eukaryota</taxon>
        <taxon>Metazoa</taxon>
        <taxon>Chordata</taxon>
        <taxon>Craniata</taxon>
        <taxon>Vertebrata</taxon>
        <taxon>Euteleostomi</taxon>
        <taxon>Mammalia</taxon>
        <taxon>Eutheria</taxon>
        <taxon>Laurasiatheria</taxon>
        <taxon>Artiodactyla</taxon>
        <taxon>Ruminantia</taxon>
        <taxon>Pecora</taxon>
        <taxon>Bovidae</taxon>
        <taxon>Bovinae</taxon>
        <taxon>Bos</taxon>
    </lineage>
</organism>
<evidence type="ECO:0000256" key="4">
    <source>
        <dbReference type="ARBA" id="ARBA00023136"/>
    </source>
</evidence>
<accession>A0A6B0RIC4</accession>
<feature type="region of interest" description="Disordered" evidence="5">
    <location>
        <begin position="237"/>
        <end position="400"/>
    </location>
</feature>
<dbReference type="Proteomes" id="UP000322234">
    <property type="component" value="Unassembled WGS sequence"/>
</dbReference>
<feature type="region of interest" description="Disordered" evidence="5">
    <location>
        <begin position="189"/>
        <end position="215"/>
    </location>
</feature>
<feature type="transmembrane region" description="Helical" evidence="6">
    <location>
        <begin position="496"/>
        <end position="519"/>
    </location>
</feature>
<feature type="compositionally biased region" description="Polar residues" evidence="5">
    <location>
        <begin position="1"/>
        <end position="11"/>
    </location>
</feature>
<dbReference type="EMBL" id="VBQZ03000046">
    <property type="protein sequence ID" value="MXQ88457.1"/>
    <property type="molecule type" value="Genomic_DNA"/>
</dbReference>
<dbReference type="GO" id="GO:0031902">
    <property type="term" value="C:late endosome membrane"/>
    <property type="evidence" value="ECO:0007669"/>
    <property type="project" value="UniProtKB-SubCell"/>
</dbReference>
<dbReference type="AlphaFoldDB" id="A0A6B0RIC4"/>
<proteinExistence type="predicted"/>
<comment type="caution">
    <text evidence="7">The sequence shown here is derived from an EMBL/GenBank/DDBJ whole genome shotgun (WGS) entry which is preliminary data.</text>
</comment>
<evidence type="ECO:0000256" key="3">
    <source>
        <dbReference type="ARBA" id="ARBA00022989"/>
    </source>
</evidence>
<feature type="compositionally biased region" description="Basic and acidic residues" evidence="5">
    <location>
        <begin position="305"/>
        <end position="324"/>
    </location>
</feature>
<evidence type="ECO:0008006" key="9">
    <source>
        <dbReference type="Google" id="ProtNLM"/>
    </source>
</evidence>
<evidence type="ECO:0000313" key="7">
    <source>
        <dbReference type="EMBL" id="MXQ88457.1"/>
    </source>
</evidence>
<keyword evidence="8" id="KW-1185">Reference proteome</keyword>
<feature type="transmembrane region" description="Helical" evidence="6">
    <location>
        <begin position="599"/>
        <end position="619"/>
    </location>
</feature>
<feature type="compositionally biased region" description="Basic and acidic residues" evidence="5">
    <location>
        <begin position="21"/>
        <end position="40"/>
    </location>
</feature>
<keyword evidence="3 6" id="KW-1133">Transmembrane helix</keyword>
<evidence type="ECO:0000256" key="2">
    <source>
        <dbReference type="ARBA" id="ARBA00022692"/>
    </source>
</evidence>
<feature type="transmembrane region" description="Helical" evidence="6">
    <location>
        <begin position="568"/>
        <end position="593"/>
    </location>
</feature>
<gene>
    <name evidence="7" type="ORF">E5288_WYG006700</name>
</gene>
<feature type="region of interest" description="Disordered" evidence="5">
    <location>
        <begin position="1"/>
        <end position="116"/>
    </location>
</feature>
<sequence>METQEGSQSKAEVTRHKRCRSRDGSPESHKRNSHGEEKVRGQPAPAQWKSKEHPNSCRAGLYHRAGSAHTSGRLQDRGPRFRSPVWARGQRRCQYNPESRPASPKRPRRSQSPEAAAPLEALTSKLSNQMGALEVVLDELWAPGGAFLPVPTDRTEPTASQRAWLTWQLTHAGAALHRALTALDSLLAAHHRPPGPQGAVRKQDKATPSADLIIPWSASEASRRVLLMGDMDTMKGAARGRRSGQQKQGVSHRENGRISSKENLSVKEKGGDRQPSERQREKRSMETQEGSQGKAEVTRHKRCRSRDGSPESHKRNGHGEEKVRGRPPPAQWRSKEHPNSCRAGLYHRAGSAHTSGRLHDRGARFRSPMWARDQRRCQYNPESRPASPKRPRRSQSPEAAAPLEALTSKLSNQMGALEVVLDELRAPGGAFLPVPTDRTEPTASQRAWLTWQLTHAGAALHWALTALDSLLAAHHRPPGPQMHFIFSDEAVLLFDFWSVHSPTGMALSVLVILLLAVLYESIKVGKARLLYQALMNLSIPTSQQLIEAADQDSSSTDSLPVSRSPLRWFLCHFGQSLLHVAQVVVGYFVMLAVMSYNTWIFFGVVLGSGVGYYLAYPLLSMT</sequence>
<keyword evidence="4 6" id="KW-0472">Membrane</keyword>
<dbReference type="InterPro" id="IPR007274">
    <property type="entry name" value="Cop_transporter"/>
</dbReference>
<protein>
    <recommendedName>
        <fullName evidence="9">Copper transporter</fullName>
    </recommendedName>
</protein>
<evidence type="ECO:0000256" key="5">
    <source>
        <dbReference type="SAM" id="MobiDB-lite"/>
    </source>
</evidence>
<dbReference type="PANTHER" id="PTHR12483:SF8">
    <property type="entry name" value="PROTEIN SLC31A2"/>
    <property type="match status" value="1"/>
</dbReference>